<sequence length="50" mass="5197">MQSQIADGEPDHEDLDGGEGFQQDLCGDEGGAPDQYGACCSQMATTLTGF</sequence>
<dbReference type="AlphaFoldDB" id="A0A645IV45"/>
<dbReference type="EMBL" id="VSSQ01123293">
    <property type="protein sequence ID" value="MPN54750.1"/>
    <property type="molecule type" value="Genomic_DNA"/>
</dbReference>
<proteinExistence type="predicted"/>
<organism evidence="2">
    <name type="scientific">bioreactor metagenome</name>
    <dbReference type="NCBI Taxonomy" id="1076179"/>
    <lineage>
        <taxon>unclassified sequences</taxon>
        <taxon>metagenomes</taxon>
        <taxon>ecological metagenomes</taxon>
    </lineage>
</organism>
<accession>A0A645IV45</accession>
<reference evidence="2" key="1">
    <citation type="submission" date="2019-08" db="EMBL/GenBank/DDBJ databases">
        <authorList>
            <person name="Kucharzyk K."/>
            <person name="Murdoch R.W."/>
            <person name="Higgins S."/>
            <person name="Loffler F."/>
        </authorList>
    </citation>
    <scope>NUCLEOTIDE SEQUENCE</scope>
</reference>
<name>A0A645IV45_9ZZZZ</name>
<evidence type="ECO:0000256" key="1">
    <source>
        <dbReference type="SAM" id="MobiDB-lite"/>
    </source>
</evidence>
<evidence type="ECO:0000313" key="2">
    <source>
        <dbReference type="EMBL" id="MPN54750.1"/>
    </source>
</evidence>
<comment type="caution">
    <text evidence="2">The sequence shown here is derived from an EMBL/GenBank/DDBJ whole genome shotgun (WGS) entry which is preliminary data.</text>
</comment>
<feature type="region of interest" description="Disordered" evidence="1">
    <location>
        <begin position="1"/>
        <end position="29"/>
    </location>
</feature>
<gene>
    <name evidence="2" type="ORF">SDC9_202427</name>
</gene>
<protein>
    <submittedName>
        <fullName evidence="2">Uncharacterized protein</fullName>
    </submittedName>
</protein>
<feature type="compositionally biased region" description="Acidic residues" evidence="1">
    <location>
        <begin position="8"/>
        <end position="17"/>
    </location>
</feature>